<evidence type="ECO:0000313" key="10">
    <source>
        <dbReference type="Proteomes" id="UP001324115"/>
    </source>
</evidence>
<evidence type="ECO:0000256" key="5">
    <source>
        <dbReference type="ARBA" id="ARBA00022821"/>
    </source>
</evidence>
<dbReference type="InterPro" id="IPR003593">
    <property type="entry name" value="AAA+_ATPase"/>
</dbReference>
<dbReference type="Pfam" id="PF00931">
    <property type="entry name" value="NB-ARC"/>
    <property type="match status" value="1"/>
</dbReference>
<dbReference type="InterPro" id="IPR002182">
    <property type="entry name" value="NB-ARC"/>
</dbReference>
<organism evidence="9 10">
    <name type="scientific">Quercus rubra</name>
    <name type="common">Northern red oak</name>
    <name type="synonym">Quercus borealis</name>
    <dbReference type="NCBI Taxonomy" id="3512"/>
    <lineage>
        <taxon>Eukaryota</taxon>
        <taxon>Viridiplantae</taxon>
        <taxon>Streptophyta</taxon>
        <taxon>Embryophyta</taxon>
        <taxon>Tracheophyta</taxon>
        <taxon>Spermatophyta</taxon>
        <taxon>Magnoliopsida</taxon>
        <taxon>eudicotyledons</taxon>
        <taxon>Gunneridae</taxon>
        <taxon>Pentapetalae</taxon>
        <taxon>rosids</taxon>
        <taxon>fabids</taxon>
        <taxon>Fagales</taxon>
        <taxon>Fagaceae</taxon>
        <taxon>Quercus</taxon>
    </lineage>
</organism>
<keyword evidence="4" id="KW-0547">Nucleotide-binding</keyword>
<dbReference type="PRINTS" id="PR00364">
    <property type="entry name" value="DISEASERSIST"/>
</dbReference>
<comment type="caution">
    <text evidence="9">The sequence shown here is derived from an EMBL/GenBank/DDBJ whole genome shotgun (WGS) entry which is preliminary data.</text>
</comment>
<name>A0AAN7DX73_QUERU</name>
<evidence type="ECO:0000313" key="9">
    <source>
        <dbReference type="EMBL" id="KAK4557600.1"/>
    </source>
</evidence>
<dbReference type="PANTHER" id="PTHR33463">
    <property type="entry name" value="NB-ARC DOMAIN-CONTAINING PROTEIN-RELATED"/>
    <property type="match status" value="1"/>
</dbReference>
<evidence type="ECO:0000259" key="8">
    <source>
        <dbReference type="SMART" id="SM00382"/>
    </source>
</evidence>
<dbReference type="Gene3D" id="3.80.10.10">
    <property type="entry name" value="Ribonuclease Inhibitor"/>
    <property type="match status" value="1"/>
</dbReference>
<evidence type="ECO:0000256" key="1">
    <source>
        <dbReference type="ARBA" id="ARBA00008894"/>
    </source>
</evidence>
<evidence type="ECO:0000256" key="7">
    <source>
        <dbReference type="SAM" id="Coils"/>
    </source>
</evidence>
<dbReference type="InterPro" id="IPR055414">
    <property type="entry name" value="LRR_R13L4/SHOC2-like"/>
</dbReference>
<dbReference type="CDD" id="cd00945">
    <property type="entry name" value="Aldolase_Class_I"/>
    <property type="match status" value="1"/>
</dbReference>
<dbReference type="Gene3D" id="1.10.10.10">
    <property type="entry name" value="Winged helix-like DNA-binding domain superfamily/Winged helix DNA-binding domain"/>
    <property type="match status" value="1"/>
</dbReference>
<keyword evidence="7" id="KW-0175">Coiled coil</keyword>
<keyword evidence="6" id="KW-0067">ATP-binding</keyword>
<gene>
    <name evidence="9" type="ORF">RGQ29_007378</name>
</gene>
<dbReference type="InterPro" id="IPR036388">
    <property type="entry name" value="WH-like_DNA-bd_sf"/>
</dbReference>
<comment type="similarity">
    <text evidence="1">Belongs to the disease resistance NB-LRR family.</text>
</comment>
<dbReference type="SMART" id="SM00369">
    <property type="entry name" value="LRR_TYP"/>
    <property type="match status" value="2"/>
</dbReference>
<evidence type="ECO:0000256" key="3">
    <source>
        <dbReference type="ARBA" id="ARBA00022737"/>
    </source>
</evidence>
<dbReference type="SMART" id="SM00382">
    <property type="entry name" value="AAA"/>
    <property type="match status" value="1"/>
</dbReference>
<dbReference type="Proteomes" id="UP001324115">
    <property type="component" value="Unassembled WGS sequence"/>
</dbReference>
<dbReference type="Gene3D" id="3.40.50.300">
    <property type="entry name" value="P-loop containing nucleotide triphosphate hydrolases"/>
    <property type="match status" value="1"/>
</dbReference>
<evidence type="ECO:0000256" key="2">
    <source>
        <dbReference type="ARBA" id="ARBA00022614"/>
    </source>
</evidence>
<keyword evidence="10" id="KW-1185">Reference proteome</keyword>
<dbReference type="InterPro" id="IPR058922">
    <property type="entry name" value="WHD_DRP"/>
</dbReference>
<dbReference type="FunFam" id="3.40.50.300:FF:001091">
    <property type="entry name" value="Probable disease resistance protein At1g61300"/>
    <property type="match status" value="1"/>
</dbReference>
<feature type="coiled-coil region" evidence="7">
    <location>
        <begin position="37"/>
        <end position="64"/>
    </location>
</feature>
<dbReference type="EMBL" id="JAXUIC010000012">
    <property type="protein sequence ID" value="KAK4557600.1"/>
    <property type="molecule type" value="Genomic_DNA"/>
</dbReference>
<dbReference type="GO" id="GO:0006952">
    <property type="term" value="P:defense response"/>
    <property type="evidence" value="ECO:0007669"/>
    <property type="project" value="UniProtKB-KW"/>
</dbReference>
<dbReference type="AlphaFoldDB" id="A0AAN7DX73"/>
<dbReference type="FunFam" id="1.10.10.10:FF:000322">
    <property type="entry name" value="Probable disease resistance protein At1g63360"/>
    <property type="match status" value="1"/>
</dbReference>
<dbReference type="InterPro" id="IPR027417">
    <property type="entry name" value="P-loop_NTPase"/>
</dbReference>
<keyword evidence="3" id="KW-0677">Repeat</keyword>
<dbReference type="InterPro" id="IPR032675">
    <property type="entry name" value="LRR_dom_sf"/>
</dbReference>
<dbReference type="Pfam" id="PF23598">
    <property type="entry name" value="LRR_14"/>
    <property type="match status" value="1"/>
</dbReference>
<dbReference type="InterPro" id="IPR050905">
    <property type="entry name" value="Plant_NBS-LRR"/>
</dbReference>
<sequence length="714" mass="79997">MEVVGAAVGALVTTTSELLYSCVSSKTKTTFNLHSNLAAVDLQMKSLKDRREEVKGETEAAKKEGNKIRSEVVTWLQDVETLQPGVDAIQGQMVNNKKPSRCFLNCRERYRASREVEKTLEEIKRLLLVAEKFNHDVVCRTGVPRAVEHIPGPSIRGQTTASKKLDEIRKALDDGFNRIGIWGLGGVGKTTLVKNLNNELKKASAQPFGIVIWATVSKNVVIKNVQTQIAERLNLGVKMEESVQRMASRLYERLENEEKFLLILDDVWEKIDLDTLGVPGPDVHKGCKILLTSRLMEVCRAMTTDLEIKIEVLNDDEAWQLFCQKAGDVAHLEEIKPLAEAIVKECCRLPLAIITVGAAMRKKTEVVLWKYALDQLRRSVPFIKGIEAEVYKPLRLSYDSLQGNNIKSCFLYCCLFPEDFAISIRDLVRYWRAEGLIGEGQNWEDMDEGISLIENLKDSCLLEEGPHRETVKMHDVVRDVAIWISSTSEDGCKSLVRSGIGLSEISVGEFSNSNSLDRVSFMGNNITRLPDCMIQCSKASVLLLGDNDALDTVPEKFLQGFEALKVLDLSETSIRSLPHSLLQLRDLRVLLLWNCSNLEELPSLGTLTKLQDLDLCGTCIANLPRGIENLSELRVLKLDGTGELKSIQPGIISKLSSLESLSICGSGFCFRLKGEEDGRATFEELKLSFNRLHYLRISLNGIPWEKIRRSFLDK</sequence>
<reference evidence="9 10" key="1">
    <citation type="journal article" date="2023" name="G3 (Bethesda)">
        <title>A haplotype-resolved chromosome-scale genome for Quercus rubra L. provides insights into the genetics of adaptive traits for red oak species.</title>
        <authorList>
            <person name="Kapoor B."/>
            <person name="Jenkins J."/>
            <person name="Schmutz J."/>
            <person name="Zhebentyayeva T."/>
            <person name="Kuelheim C."/>
            <person name="Coggeshall M."/>
            <person name="Heim C."/>
            <person name="Lasky J.R."/>
            <person name="Leites L."/>
            <person name="Islam-Faridi N."/>
            <person name="Romero-Severson J."/>
            <person name="DeLeo V.L."/>
            <person name="Lucas S.M."/>
            <person name="Lazic D."/>
            <person name="Gailing O."/>
            <person name="Carlson J."/>
            <person name="Staton M."/>
        </authorList>
    </citation>
    <scope>NUCLEOTIDE SEQUENCE [LARGE SCALE GENOMIC DNA]</scope>
    <source>
        <strain evidence="9">Pseudo-F2</strain>
    </source>
</reference>
<dbReference type="InterPro" id="IPR003591">
    <property type="entry name" value="Leu-rich_rpt_typical-subtyp"/>
</dbReference>
<keyword evidence="5" id="KW-0611">Plant defense</keyword>
<dbReference type="InterPro" id="IPR042197">
    <property type="entry name" value="Apaf_helical"/>
</dbReference>
<dbReference type="SUPFAM" id="SSF52540">
    <property type="entry name" value="P-loop containing nucleoside triphosphate hydrolases"/>
    <property type="match status" value="1"/>
</dbReference>
<feature type="domain" description="AAA+ ATPase" evidence="8">
    <location>
        <begin position="175"/>
        <end position="314"/>
    </location>
</feature>
<dbReference type="PANTHER" id="PTHR33463:SF202">
    <property type="entry name" value="NB-ARC DOMAIN-CONTAINING PROTEIN"/>
    <property type="match status" value="1"/>
</dbReference>
<dbReference type="SUPFAM" id="SSF52058">
    <property type="entry name" value="L domain-like"/>
    <property type="match status" value="1"/>
</dbReference>
<protein>
    <recommendedName>
        <fullName evidence="8">AAA+ ATPase domain-containing protein</fullName>
    </recommendedName>
</protein>
<dbReference type="GO" id="GO:0005524">
    <property type="term" value="F:ATP binding"/>
    <property type="evidence" value="ECO:0007669"/>
    <property type="project" value="UniProtKB-KW"/>
</dbReference>
<dbReference type="GO" id="GO:0043531">
    <property type="term" value="F:ADP binding"/>
    <property type="evidence" value="ECO:0007669"/>
    <property type="project" value="InterPro"/>
</dbReference>
<accession>A0AAN7DX73</accession>
<evidence type="ECO:0000256" key="4">
    <source>
        <dbReference type="ARBA" id="ARBA00022741"/>
    </source>
</evidence>
<dbReference type="Pfam" id="PF23559">
    <property type="entry name" value="WHD_DRP"/>
    <property type="match status" value="1"/>
</dbReference>
<keyword evidence="2" id="KW-0433">Leucine-rich repeat</keyword>
<dbReference type="Gene3D" id="1.10.8.430">
    <property type="entry name" value="Helical domain of apoptotic protease-activating factors"/>
    <property type="match status" value="1"/>
</dbReference>
<proteinExistence type="inferred from homology"/>
<evidence type="ECO:0000256" key="6">
    <source>
        <dbReference type="ARBA" id="ARBA00022840"/>
    </source>
</evidence>